<dbReference type="InParanoid" id="A0A1B6QLX7"/>
<evidence type="ECO:0000313" key="1">
    <source>
        <dbReference type="EMBL" id="KXG38929.1"/>
    </source>
</evidence>
<protein>
    <submittedName>
        <fullName evidence="1">Uncharacterized protein</fullName>
    </submittedName>
</protein>
<reference evidence="2" key="2">
    <citation type="journal article" date="2018" name="Plant J.">
        <title>The Sorghum bicolor reference genome: improved assembly, gene annotations, a transcriptome atlas, and signatures of genome organization.</title>
        <authorList>
            <person name="McCormick R.F."/>
            <person name="Truong S.K."/>
            <person name="Sreedasyam A."/>
            <person name="Jenkins J."/>
            <person name="Shu S."/>
            <person name="Sims D."/>
            <person name="Kennedy M."/>
            <person name="Amirebrahimi M."/>
            <person name="Weers B.D."/>
            <person name="McKinley B."/>
            <person name="Mattison A."/>
            <person name="Morishige D.T."/>
            <person name="Grimwood J."/>
            <person name="Schmutz J."/>
            <person name="Mullet J.E."/>
        </authorList>
    </citation>
    <scope>NUCLEOTIDE SEQUENCE [LARGE SCALE GENOMIC DNA]</scope>
    <source>
        <strain evidence="2">cv. BTx623</strain>
    </source>
</reference>
<accession>A0A1B6QLX7</accession>
<reference evidence="1 2" key="1">
    <citation type="journal article" date="2009" name="Nature">
        <title>The Sorghum bicolor genome and the diversification of grasses.</title>
        <authorList>
            <person name="Paterson A.H."/>
            <person name="Bowers J.E."/>
            <person name="Bruggmann R."/>
            <person name="Dubchak I."/>
            <person name="Grimwood J."/>
            <person name="Gundlach H."/>
            <person name="Haberer G."/>
            <person name="Hellsten U."/>
            <person name="Mitros T."/>
            <person name="Poliakov A."/>
            <person name="Schmutz J."/>
            <person name="Spannagl M."/>
            <person name="Tang H."/>
            <person name="Wang X."/>
            <person name="Wicker T."/>
            <person name="Bharti A.K."/>
            <person name="Chapman J."/>
            <person name="Feltus F.A."/>
            <person name="Gowik U."/>
            <person name="Grigoriev I.V."/>
            <person name="Lyons E."/>
            <person name="Maher C.A."/>
            <person name="Martis M."/>
            <person name="Narechania A."/>
            <person name="Otillar R.P."/>
            <person name="Penning B.W."/>
            <person name="Salamov A.A."/>
            <person name="Wang Y."/>
            <person name="Zhang L."/>
            <person name="Carpita N.C."/>
            <person name="Freeling M."/>
            <person name="Gingle A.R."/>
            <person name="Hash C.T."/>
            <person name="Keller B."/>
            <person name="Klein P."/>
            <person name="Kresovich S."/>
            <person name="McCann M.C."/>
            <person name="Ming R."/>
            <person name="Peterson D.G."/>
            <person name="Mehboob-ur-Rahman"/>
            <person name="Ware D."/>
            <person name="Westhoff P."/>
            <person name="Mayer K.F."/>
            <person name="Messing J."/>
            <person name="Rokhsar D.S."/>
        </authorList>
    </citation>
    <scope>NUCLEOTIDE SEQUENCE [LARGE SCALE GENOMIC DNA]</scope>
    <source>
        <strain evidence="2">cv. BTx623</strain>
    </source>
</reference>
<dbReference type="AlphaFoldDB" id="A0A1B6QLX7"/>
<name>A0A1B6QLX7_SORBI</name>
<dbReference type="EMBL" id="CM000760">
    <property type="protein sequence ID" value="KXG38929.1"/>
    <property type="molecule type" value="Genomic_DNA"/>
</dbReference>
<sequence>MESCFGLSVRKDKFVIGTTLYQSCVYFRITWMASSIERICYVSLCFPSRGRVRGCSTLGWEEPLRRMCLLMLMVVSRHPGASWISTVSCYCAAMRGGSSCSSWYP</sequence>
<dbReference type="Proteomes" id="UP000000768">
    <property type="component" value="Chromosome 1"/>
</dbReference>
<gene>
    <name evidence="1" type="ORF">SORBI_3001G300000</name>
</gene>
<organism evidence="1 2">
    <name type="scientific">Sorghum bicolor</name>
    <name type="common">Sorghum</name>
    <name type="synonym">Sorghum vulgare</name>
    <dbReference type="NCBI Taxonomy" id="4558"/>
    <lineage>
        <taxon>Eukaryota</taxon>
        <taxon>Viridiplantae</taxon>
        <taxon>Streptophyta</taxon>
        <taxon>Embryophyta</taxon>
        <taxon>Tracheophyta</taxon>
        <taxon>Spermatophyta</taxon>
        <taxon>Magnoliopsida</taxon>
        <taxon>Liliopsida</taxon>
        <taxon>Poales</taxon>
        <taxon>Poaceae</taxon>
        <taxon>PACMAD clade</taxon>
        <taxon>Panicoideae</taxon>
        <taxon>Andropogonodae</taxon>
        <taxon>Andropogoneae</taxon>
        <taxon>Sorghinae</taxon>
        <taxon>Sorghum</taxon>
    </lineage>
</organism>
<dbReference type="Gramene" id="KXG38929">
    <property type="protein sequence ID" value="KXG38929"/>
    <property type="gene ID" value="SORBI_3001G300000"/>
</dbReference>
<evidence type="ECO:0000313" key="2">
    <source>
        <dbReference type="Proteomes" id="UP000000768"/>
    </source>
</evidence>
<keyword evidence="2" id="KW-1185">Reference proteome</keyword>
<proteinExistence type="predicted"/>